<sequence>MASEPAPSCPNFHSKPAGIRLTSTDVACNMTIWPFSRWIFFEIGSPTRDPPVIRPRLPRDHRGFIKRFKIDGNKKFYSKIKNTYCDVNGSNTKEMDGTNIYSN</sequence>
<keyword evidence="3" id="KW-1185">Reference proteome</keyword>
<evidence type="ECO:0000313" key="3">
    <source>
        <dbReference type="Proteomes" id="UP000499080"/>
    </source>
</evidence>
<accession>A0A4Y2SPT8</accession>
<proteinExistence type="predicted"/>
<dbReference type="EMBL" id="BGPR01022663">
    <property type="protein sequence ID" value="GBN89181.1"/>
    <property type="molecule type" value="Genomic_DNA"/>
</dbReference>
<organism evidence="2 3">
    <name type="scientific">Araneus ventricosus</name>
    <name type="common">Orbweaver spider</name>
    <name type="synonym">Epeira ventricosa</name>
    <dbReference type="NCBI Taxonomy" id="182803"/>
    <lineage>
        <taxon>Eukaryota</taxon>
        <taxon>Metazoa</taxon>
        <taxon>Ecdysozoa</taxon>
        <taxon>Arthropoda</taxon>
        <taxon>Chelicerata</taxon>
        <taxon>Arachnida</taxon>
        <taxon>Araneae</taxon>
        <taxon>Araneomorphae</taxon>
        <taxon>Entelegynae</taxon>
        <taxon>Araneoidea</taxon>
        <taxon>Araneidae</taxon>
        <taxon>Araneus</taxon>
    </lineage>
</organism>
<name>A0A4Y2SPT8_ARAVE</name>
<dbReference type="EMBL" id="BGPR01022665">
    <property type="protein sequence ID" value="GBN89189.1"/>
    <property type="molecule type" value="Genomic_DNA"/>
</dbReference>
<dbReference type="AlphaFoldDB" id="A0A4Y2SPT8"/>
<evidence type="ECO:0000313" key="2">
    <source>
        <dbReference type="EMBL" id="GBN89189.1"/>
    </source>
</evidence>
<protein>
    <submittedName>
        <fullName evidence="2">Uncharacterized protein</fullName>
    </submittedName>
</protein>
<comment type="caution">
    <text evidence="2">The sequence shown here is derived from an EMBL/GenBank/DDBJ whole genome shotgun (WGS) entry which is preliminary data.</text>
</comment>
<dbReference type="Proteomes" id="UP000499080">
    <property type="component" value="Unassembled WGS sequence"/>
</dbReference>
<gene>
    <name evidence="2" type="ORF">AVEN_126674_1</name>
    <name evidence="1" type="ORF">AVEN_66368_1</name>
</gene>
<reference evidence="2 3" key="1">
    <citation type="journal article" date="2019" name="Sci. Rep.">
        <title>Orb-weaving spider Araneus ventricosus genome elucidates the spidroin gene catalogue.</title>
        <authorList>
            <person name="Kono N."/>
            <person name="Nakamura H."/>
            <person name="Ohtoshi R."/>
            <person name="Moran D.A.P."/>
            <person name="Shinohara A."/>
            <person name="Yoshida Y."/>
            <person name="Fujiwara M."/>
            <person name="Mori M."/>
            <person name="Tomita M."/>
            <person name="Arakawa K."/>
        </authorList>
    </citation>
    <scope>NUCLEOTIDE SEQUENCE [LARGE SCALE GENOMIC DNA]</scope>
</reference>
<evidence type="ECO:0000313" key="1">
    <source>
        <dbReference type="EMBL" id="GBN89181.1"/>
    </source>
</evidence>